<sequence length="286" mass="31800">MSMWTSFDEVPFRVSWIDVGEWRTRVLDAGSGPVLVLLHGTGGHLEAFTRNIRALTERFRVIAYDMPGHGYTTHAHTDIEIGTYVDHLAELLTTLGISRAHLCGESLGGWVAIKFAEQYPTLVDRMVLNTPGGTMATPEVMERIRSLSQAAADDPSPERVRSRLEWLMADNSSVTDELVEVRRAIYARPGFSESMKHILCLQNPAVRTRNLVTEDTLGAVIAPTLVVWTSDDPSGPATAGRTMAEQLHNGSFALIENAGHWPQWEQQELYDQLMLDFLARSEVPTS</sequence>
<feature type="domain" description="AB hydrolase-1" evidence="1">
    <location>
        <begin position="33"/>
        <end position="265"/>
    </location>
</feature>
<dbReference type="Proteomes" id="UP000009235">
    <property type="component" value="Chromosome"/>
</dbReference>
<evidence type="ECO:0000313" key="2">
    <source>
        <dbReference type="EMBL" id="AEF38626.1"/>
    </source>
</evidence>
<dbReference type="InterPro" id="IPR029058">
    <property type="entry name" value="AB_hydrolase_fold"/>
</dbReference>
<dbReference type="InterPro" id="IPR000073">
    <property type="entry name" value="AB_hydrolase_1"/>
</dbReference>
<dbReference type="GO" id="GO:0016787">
    <property type="term" value="F:hydrolase activity"/>
    <property type="evidence" value="ECO:0007669"/>
    <property type="project" value="UniProtKB-KW"/>
</dbReference>
<evidence type="ECO:0000259" key="1">
    <source>
        <dbReference type="Pfam" id="PF00561"/>
    </source>
</evidence>
<dbReference type="OrthoDB" id="9808398at2"/>
<dbReference type="AlphaFoldDB" id="F6EF47"/>
<dbReference type="SUPFAM" id="SSF53474">
    <property type="entry name" value="alpha/beta-Hydrolases"/>
    <property type="match status" value="1"/>
</dbReference>
<proteinExistence type="predicted"/>
<evidence type="ECO:0000313" key="3">
    <source>
        <dbReference type="Proteomes" id="UP000009235"/>
    </source>
</evidence>
<accession>F6EF47</accession>
<dbReference type="RefSeq" id="WP_013804978.1">
    <property type="nucleotide sequence ID" value="NC_015564.1"/>
</dbReference>
<dbReference type="PRINTS" id="PR00111">
    <property type="entry name" value="ABHYDROLASE"/>
</dbReference>
<dbReference type="PANTHER" id="PTHR46438:SF11">
    <property type="entry name" value="LIPASE-RELATED"/>
    <property type="match status" value="1"/>
</dbReference>
<dbReference type="EMBL" id="CP002786">
    <property type="protein sequence ID" value="AEF38626.1"/>
    <property type="molecule type" value="Genomic_DNA"/>
</dbReference>
<protein>
    <submittedName>
        <fullName evidence="2">Alpha/beta hydrolase fold protein</fullName>
    </submittedName>
</protein>
<reference evidence="2 3" key="1">
    <citation type="journal article" date="2011" name="J. Bacteriol.">
        <title>Complete genome sequence of Amycolicicoccus subflavus DQS3-9A1T, an actinomycete isolated from crude oil-polluted soil.</title>
        <authorList>
            <person name="Cai M."/>
            <person name="Chen W.M."/>
            <person name="Nie Y."/>
            <person name="Chi C.Q."/>
            <person name="Wang Y.N."/>
            <person name="Tang Y.Q."/>
            <person name="Li G.Y."/>
            <person name="Wu X.L."/>
        </authorList>
    </citation>
    <scope>NUCLEOTIDE SEQUENCE [LARGE SCALE GENOMIC DNA]</scope>
    <source>
        <strain evidence="3">DSM 45089 / DQS3-9A1</strain>
    </source>
</reference>
<organism evidence="2 3">
    <name type="scientific">Hoyosella subflava (strain DSM 45089 / JCM 17490 / NBRC 109087 / DQS3-9A1)</name>
    <name type="common">Amycolicicoccus subflavus</name>
    <dbReference type="NCBI Taxonomy" id="443218"/>
    <lineage>
        <taxon>Bacteria</taxon>
        <taxon>Bacillati</taxon>
        <taxon>Actinomycetota</taxon>
        <taxon>Actinomycetes</taxon>
        <taxon>Mycobacteriales</taxon>
        <taxon>Hoyosellaceae</taxon>
        <taxon>Hoyosella</taxon>
    </lineage>
</organism>
<dbReference type="Gene3D" id="3.40.50.1820">
    <property type="entry name" value="alpha/beta hydrolase"/>
    <property type="match status" value="1"/>
</dbReference>
<dbReference type="eggNOG" id="COG2267">
    <property type="taxonomic scope" value="Bacteria"/>
</dbReference>
<dbReference type="HOGENOM" id="CLU_020336_13_2_11"/>
<keyword evidence="3" id="KW-1185">Reference proteome</keyword>
<dbReference type="PANTHER" id="PTHR46438">
    <property type="entry name" value="ALPHA/BETA-HYDROLASES SUPERFAMILY PROTEIN"/>
    <property type="match status" value="1"/>
</dbReference>
<dbReference type="KEGG" id="asd:AS9A_0166"/>
<dbReference type="Pfam" id="PF00561">
    <property type="entry name" value="Abhydrolase_1"/>
    <property type="match status" value="1"/>
</dbReference>
<gene>
    <name evidence="2" type="ordered locus">AS9A_0166</name>
</gene>
<dbReference type="STRING" id="443218.AS9A_0166"/>
<name>F6EF47_HOYSD</name>
<keyword evidence="2" id="KW-0378">Hydrolase</keyword>